<feature type="compositionally biased region" description="Polar residues" evidence="4">
    <location>
        <begin position="1407"/>
        <end position="1422"/>
    </location>
</feature>
<dbReference type="InterPro" id="IPR051436">
    <property type="entry name" value="Autophagy-related_EPG5"/>
</dbReference>
<feature type="region of interest" description="Disordered" evidence="4">
    <location>
        <begin position="1"/>
        <end position="39"/>
    </location>
</feature>
<feature type="compositionally biased region" description="Basic residues" evidence="4">
    <location>
        <begin position="7"/>
        <end position="20"/>
    </location>
</feature>
<evidence type="ECO:0000313" key="7">
    <source>
        <dbReference type="EMBL" id="KAK3743530.1"/>
    </source>
</evidence>
<sequence length="2661" mass="299420">MAEAVRPKAKSRQPRTKVKKPKAEQNISTEESCDAPRENTLAKIATDDTEHMSQDDEQTDKNIELSLGSIHISKDEDSNSTLQELLKEETVSEPLIAESAVVSDSTDAIANSENQSVQTVIAKTPEPMPTNTVVENHKQSEPQISPALCVVEDPETPMSKAAPAEGGTFIFSPTLVEEEKSPNLRAQEALAKLQALSVTSSEQPNEVEASAPPESSSSLKSEVKDVKQSNDKTENQIASTKTRTLDAKVQMQPVVGDAEAASEATSTKRPFAELSHQLQQIQSLEQERSQVKAEPMPLPQLYTLYSNPELARNDVFVGEFVQNEMKKEGHEFVEILSNYFRARHQLTGTEEDVKELQKKYAELQEEWWIQHTRNAVASGQCADQTRVTATHQYTQRELQKEAVKSTAAVLKNIRENIANQLCLYAYSAQLSKLQVESYIHTLYTSCPQISDIPKNAGIQVRSHVSEEEVKQIQRFKDCISILFMFHRKPTKDSEFTESIRKWTIRLTSSLLRVATFEDHLFVLNHILRCPAGVSQWGVELVQCPVCPMSSPVALQSGVSNVGLDHIITALATVLMPIKAREEFMSQMRINVTEASLQLERNWILVDSDGEEDEDPSNAWLYLHENDIVAILQQFPLTQVFSPILLASLSDSGVVDYDVRRSTEPMMIRLFAFSTVFIQVLSEGLTTYSLARYRQLNKRLGRLIRQTVSFISDHWLNFKTYYGPLMAPASIARLQAEFDQLFMRATYKILTAQKLGSWQFMADMPYTMVSLGSLWQLLWVLHQGQGQVINLDLLPSVEQCETYLKDPDSWQQLADNLLHTTTSESIYLLTTFANMAGCRSSDETCFIRMVTLEVFEIAYICNHTREFCSKVGRELLSMIIQTHPVALSFLLARVSAVMEKVGRMALYLFSDLPVGVWQPTDPDLLVLRQWLLNFSLGTQENQLAQNILAKINWDVFEETGRLVVDIRLHRHVALLLVEAYTKYISDKRAGFFIMEGMKQMSSYFTPGTSAEQMFNNWAWELALKLKLHQQSVLLHSHCASLSSDFLPPTLGTDMWLVPLVKEVGKKTPIACYTALTMTNTGHDITNFINEGLDLLAVLTTNYQFTSAIHVLSCVIPLFVDCQEYLLENVVFIQVIQAIVSADESLFKSTRSAIMKVDFPGIVTAQFAEMIQAQITSHLSLGKAEAMIAFWLKIIFKVCKFFTCRNSCYIADTIIRWCFVKKRVVDVTSDIFKKNYEKFCAAAKSRQNAALSIFQWLASNNTLPSYMDSSSLPEFPWLAYMILYVEGEAEVNSRLWQTLVQELHTSRPNVDNALKIAIGKLKLNQAPSSGRLVIYRWAQQALDTPFDHPLLPILWQRFFTLYLGRQIFDSSVGQRASVGERFFENLSYSGMLRRMHKRLFETANFHSNFDPQKQKIPRQSSHSPGTPPVGGLDDLAFDNVAAGAAATPAQEDELEYTSSREFHLMLASLYQTYSLWLGEPRLHDANLYLPALPPQYEAMRLNQVFQGFMGPWLEFVDLDGIQYILSCLAADWRKRLTCVTAATKVDRQGTFTEPENASQRIIRRLGRYDTPKPPSPLQTIQSPVPEISGTVLHDQDSLVHLIRADLDVITRFTKIFSTRVAQHCALDNSFIELIPRLYRNVSKTVTLTASCRSKVNPLHKCSGPAVLPVKILEAEIQEQPRRQMDENRVEYKQLMIEALLPTPANLVMAAVHTENAITWLIKQSQQQDKRSKFNQTACILFFTMTEMVCEDTDLYPPSKQFFTSCVEVLGQHFVSHDPDQVATLLQLCLDRPQIAGLVSPHFAPNICSAPHLLDMYGQLVHILQPKSSDLVFMLLSKFDINKWLLTTTPSPTEKQRKRLVETLGSALMACGAELSNEIRMVYGIYLRHLRAILETNFPANLHSVFDMILQGSASEQLSIQAWEVFLSTSFSDVLSSSGEDDSGETTTNRPKKFKCVDMRLSTAQVKELLDWLSSYFMHKRMSDKQLTSFGLMAKWGRYASHVGFLISSLIKGYVVKVLKGTGDMNPYYVIEMVWQPLVAVFSPWLQPLATSPDVFESPWLEADDTLAIIMMQAFKDAVIFVYNEINEIWPGSGSGVLALLLMYYLTCVATKTTPDNVANLYASELGKLPWRDLKPDLQLLETMTRVREAASPACFSLVSEVTLQVEWFVLLSDYKCHWQPDFVSRAELSLAVLLVQGHVHPIYGQNEDLCRLLNKAIKYKWSLVTPDGFTCVCSWFLQLCNPRCVLAERSSYLALGLRLLKQISQFHTETVWSGMVSQKRQSYVHCAVQQLCQLTYESAGVGEEQFGTVIVNLMSEIEAVESSVCSSKDQLEESVALVKEVLSLLNNSNPAGPWLNLVESNVTAWLRESPNSLLLVPSISAASRGLASLAHMAAVMEAALEAYFVRDQPSSASPHSSQGWPYVLSVFQVPQLNQAGYVEEALGKNAFLVLYAYLQHQKKLGSLSPGDKSHDLDLMVQVLDWTSKAEPNSENDGKLALWWNFLLETAIEQISSPSTQPKIPITGTVNILLRFLELLVQTGQERSGKGILAAIGFGRSSNISARMRVLARALSAFISLRVSSPDKMHLDSAARAFPFSVKNTYGGELVALRRNKTYSQYIETVEEAISLSQDPSQTILQVVPLMRRLVAILFPDKSYLCDIVAIK</sequence>
<comment type="similarity">
    <text evidence="1">Belongs to the EPG5 family.</text>
</comment>
<feature type="region of interest" description="Disordered" evidence="4">
    <location>
        <begin position="1407"/>
        <end position="1426"/>
    </location>
</feature>
<keyword evidence="3" id="KW-0175">Coiled coil</keyword>
<dbReference type="PANTHER" id="PTHR31139">
    <property type="entry name" value="ECTOPIC P GRANULES PROTEIN 5 HOMOLOG"/>
    <property type="match status" value="1"/>
</dbReference>
<evidence type="ECO:0000256" key="3">
    <source>
        <dbReference type="SAM" id="Coils"/>
    </source>
</evidence>
<gene>
    <name evidence="7" type="ORF">RRG08_027398</name>
</gene>
<feature type="compositionally biased region" description="Basic and acidic residues" evidence="4">
    <location>
        <begin position="221"/>
        <end position="234"/>
    </location>
</feature>
<dbReference type="GO" id="GO:0097352">
    <property type="term" value="P:autophagosome maturation"/>
    <property type="evidence" value="ECO:0007669"/>
    <property type="project" value="TreeGrafter"/>
</dbReference>
<evidence type="ECO:0008006" key="9">
    <source>
        <dbReference type="Google" id="ProtNLM"/>
    </source>
</evidence>
<proteinExistence type="inferred from homology"/>
<feature type="domain" description="Epg5-like central TPR repeats" evidence="5">
    <location>
        <begin position="1775"/>
        <end position="2165"/>
    </location>
</feature>
<evidence type="ECO:0000256" key="4">
    <source>
        <dbReference type="SAM" id="MobiDB-lite"/>
    </source>
</evidence>
<dbReference type="PANTHER" id="PTHR31139:SF4">
    <property type="entry name" value="ECTOPIC P GRANULES PROTEIN 5 HOMOLOG"/>
    <property type="match status" value="1"/>
</dbReference>
<dbReference type="Proteomes" id="UP001283361">
    <property type="component" value="Unassembled WGS sequence"/>
</dbReference>
<dbReference type="Pfam" id="PF26103">
    <property type="entry name" value="TPR_Epg5"/>
    <property type="match status" value="1"/>
</dbReference>
<evidence type="ECO:0000313" key="8">
    <source>
        <dbReference type="Proteomes" id="UP001283361"/>
    </source>
</evidence>
<comment type="caution">
    <text evidence="7">The sequence shown here is derived from an EMBL/GenBank/DDBJ whole genome shotgun (WGS) entry which is preliminary data.</text>
</comment>
<evidence type="ECO:0000256" key="1">
    <source>
        <dbReference type="ARBA" id="ARBA00010948"/>
    </source>
</evidence>
<evidence type="ECO:0000259" key="6">
    <source>
        <dbReference type="Pfam" id="PF26573"/>
    </source>
</evidence>
<dbReference type="EMBL" id="JAWDGP010006302">
    <property type="protein sequence ID" value="KAK3743530.1"/>
    <property type="molecule type" value="Genomic_DNA"/>
</dbReference>
<keyword evidence="2" id="KW-0072">Autophagy</keyword>
<accession>A0AAE0YFI7</accession>
<name>A0AAE0YFI7_9GAST</name>
<feature type="coiled-coil region" evidence="3">
    <location>
        <begin position="339"/>
        <end position="366"/>
    </location>
</feature>
<dbReference type="InterPro" id="IPR059030">
    <property type="entry name" value="TPR_Epg5_mid"/>
</dbReference>
<evidence type="ECO:0000256" key="2">
    <source>
        <dbReference type="ARBA" id="ARBA00023006"/>
    </source>
</evidence>
<organism evidence="7 8">
    <name type="scientific">Elysia crispata</name>
    <name type="common">lettuce slug</name>
    <dbReference type="NCBI Taxonomy" id="231223"/>
    <lineage>
        <taxon>Eukaryota</taxon>
        <taxon>Metazoa</taxon>
        <taxon>Spiralia</taxon>
        <taxon>Lophotrochozoa</taxon>
        <taxon>Mollusca</taxon>
        <taxon>Gastropoda</taxon>
        <taxon>Heterobranchia</taxon>
        <taxon>Euthyneura</taxon>
        <taxon>Panpulmonata</taxon>
        <taxon>Sacoglossa</taxon>
        <taxon>Placobranchoidea</taxon>
        <taxon>Plakobranchidae</taxon>
        <taxon>Elysia</taxon>
    </lineage>
</organism>
<dbReference type="InterPro" id="IPR058750">
    <property type="entry name" value="TPR_Epg5"/>
</dbReference>
<dbReference type="Pfam" id="PF26573">
    <property type="entry name" value="TPR_Epg5_2"/>
    <property type="match status" value="1"/>
</dbReference>
<dbReference type="GO" id="GO:0005737">
    <property type="term" value="C:cytoplasm"/>
    <property type="evidence" value="ECO:0007669"/>
    <property type="project" value="TreeGrafter"/>
</dbReference>
<reference evidence="7" key="1">
    <citation type="journal article" date="2023" name="G3 (Bethesda)">
        <title>A reference genome for the long-term kleptoplast-retaining sea slug Elysia crispata morphotype clarki.</title>
        <authorList>
            <person name="Eastman K.E."/>
            <person name="Pendleton A.L."/>
            <person name="Shaikh M.A."/>
            <person name="Suttiyut T."/>
            <person name="Ogas R."/>
            <person name="Tomko P."/>
            <person name="Gavelis G."/>
            <person name="Widhalm J.R."/>
            <person name="Wisecaver J.H."/>
        </authorList>
    </citation>
    <scope>NUCLEOTIDE SEQUENCE</scope>
    <source>
        <strain evidence="7">ECLA1</strain>
    </source>
</reference>
<protein>
    <recommendedName>
        <fullName evidence="9">Ectopic P granules protein 5 homolog</fullName>
    </recommendedName>
</protein>
<feature type="compositionally biased region" description="Low complexity" evidence="4">
    <location>
        <begin position="206"/>
        <end position="220"/>
    </location>
</feature>
<keyword evidence="8" id="KW-1185">Reference proteome</keyword>
<feature type="region of interest" description="Disordered" evidence="4">
    <location>
        <begin position="196"/>
        <end position="245"/>
    </location>
</feature>
<evidence type="ECO:0000259" key="5">
    <source>
        <dbReference type="Pfam" id="PF26103"/>
    </source>
</evidence>
<feature type="domain" description="Epg5-like TPR" evidence="6">
    <location>
        <begin position="1288"/>
        <end position="1515"/>
    </location>
</feature>